<keyword evidence="4 9" id="KW-0812">Transmembrane</keyword>
<dbReference type="EMBL" id="LFCV01000091">
    <property type="protein sequence ID" value="KMJ44545.1"/>
    <property type="molecule type" value="Genomic_DNA"/>
</dbReference>
<evidence type="ECO:0000259" key="12">
    <source>
        <dbReference type="Pfam" id="PF12795"/>
    </source>
</evidence>
<feature type="transmembrane region" description="Helical" evidence="9">
    <location>
        <begin position="25"/>
        <end position="43"/>
    </location>
</feature>
<dbReference type="PATRIC" id="fig|880157.4.peg.2937"/>
<dbReference type="InterPro" id="IPR006685">
    <property type="entry name" value="MscS_channel_2nd"/>
</dbReference>
<feature type="domain" description="Mechanosensitive ion channel transmembrane helices 2/3" evidence="14">
    <location>
        <begin position="910"/>
        <end position="950"/>
    </location>
</feature>
<dbReference type="PANTHER" id="PTHR30347">
    <property type="entry name" value="POTASSIUM CHANNEL RELATED"/>
    <property type="match status" value="1"/>
</dbReference>
<feature type="coiled-coil region" evidence="8">
    <location>
        <begin position="303"/>
        <end position="330"/>
    </location>
</feature>
<feature type="transmembrane region" description="Helical" evidence="9">
    <location>
        <begin position="616"/>
        <end position="633"/>
    </location>
</feature>
<dbReference type="Pfam" id="PF21088">
    <property type="entry name" value="MS_channel_1st"/>
    <property type="match status" value="1"/>
</dbReference>
<feature type="transmembrane region" description="Helical" evidence="9">
    <location>
        <begin position="519"/>
        <end position="543"/>
    </location>
</feature>
<evidence type="ECO:0000259" key="13">
    <source>
        <dbReference type="Pfam" id="PF21082"/>
    </source>
</evidence>
<feature type="transmembrane region" description="Helical" evidence="9">
    <location>
        <begin position="653"/>
        <end position="669"/>
    </location>
</feature>
<dbReference type="Pfam" id="PF00924">
    <property type="entry name" value="MS_channel_2nd"/>
    <property type="match status" value="1"/>
</dbReference>
<dbReference type="InterPro" id="IPR011066">
    <property type="entry name" value="MscS_channel_C_sf"/>
</dbReference>
<dbReference type="NCBIfam" id="NF008438">
    <property type="entry name" value="PRK11281.1"/>
    <property type="match status" value="1"/>
</dbReference>
<dbReference type="InterPro" id="IPR052702">
    <property type="entry name" value="MscS-like_channel"/>
</dbReference>
<feature type="transmembrane region" description="Helical" evidence="9">
    <location>
        <begin position="574"/>
        <end position="596"/>
    </location>
</feature>
<evidence type="ECO:0000256" key="2">
    <source>
        <dbReference type="ARBA" id="ARBA00008017"/>
    </source>
</evidence>
<feature type="transmembrane region" description="Helical" evidence="9">
    <location>
        <begin position="681"/>
        <end position="702"/>
    </location>
</feature>
<reference evidence="15 16" key="1">
    <citation type="submission" date="2015-06" db="EMBL/GenBank/DDBJ databases">
        <title>Draft Whole-Genome Sequence of the Entomopathogenic Bacterium Xenorhabdus khoisanae.</title>
        <authorList>
            <person name="Naidoo S."/>
            <person name="Featherston J."/>
            <person name="Gray V.M."/>
        </authorList>
    </citation>
    <scope>NUCLEOTIDE SEQUENCE [LARGE SCALE GENOMIC DNA]</scope>
    <source>
        <strain evidence="15 16">MCB</strain>
    </source>
</reference>
<evidence type="ECO:0000259" key="10">
    <source>
        <dbReference type="Pfam" id="PF00924"/>
    </source>
</evidence>
<gene>
    <name evidence="15" type="ORF">AB204_13745</name>
</gene>
<dbReference type="GO" id="GO:0008381">
    <property type="term" value="F:mechanosensitive monoatomic ion channel activity"/>
    <property type="evidence" value="ECO:0007669"/>
    <property type="project" value="UniProtKB-ARBA"/>
</dbReference>
<dbReference type="InterPro" id="IPR024393">
    <property type="entry name" value="MscS_porin"/>
</dbReference>
<keyword evidence="5" id="KW-0732">Signal</keyword>
<keyword evidence="3" id="KW-1003">Cell membrane</keyword>
<dbReference type="InterPro" id="IPR025692">
    <property type="entry name" value="MscS_IM_dom1"/>
</dbReference>
<dbReference type="SUPFAM" id="SSF82689">
    <property type="entry name" value="Mechanosensitive channel protein MscS (YggB), C-terminal domain"/>
    <property type="match status" value="1"/>
</dbReference>
<feature type="domain" description="Mechanosensitive ion channel inner membrane" evidence="11">
    <location>
        <begin position="532"/>
        <end position="848"/>
    </location>
</feature>
<feature type="coiled-coil region" evidence="8">
    <location>
        <begin position="115"/>
        <end position="214"/>
    </location>
</feature>
<dbReference type="SUPFAM" id="SSF50182">
    <property type="entry name" value="Sm-like ribonucleoproteins"/>
    <property type="match status" value="1"/>
</dbReference>
<dbReference type="InterPro" id="IPR006686">
    <property type="entry name" value="MscS_channel_CS"/>
</dbReference>
<dbReference type="OrthoDB" id="9799209at2"/>
<evidence type="ECO:0000313" key="16">
    <source>
        <dbReference type="Proteomes" id="UP000036277"/>
    </source>
</evidence>
<dbReference type="PROSITE" id="PS01246">
    <property type="entry name" value="UPF0003"/>
    <property type="match status" value="1"/>
</dbReference>
<evidence type="ECO:0000256" key="3">
    <source>
        <dbReference type="ARBA" id="ARBA00022475"/>
    </source>
</evidence>
<comment type="similarity">
    <text evidence="2">Belongs to the MscS (TC 1.A.23) family.</text>
</comment>
<dbReference type="InterPro" id="IPR011014">
    <property type="entry name" value="MscS_channel_TM-2"/>
</dbReference>
<dbReference type="SUPFAM" id="SSF82861">
    <property type="entry name" value="Mechanosensitive channel protein MscS (YggB), transmembrane region"/>
    <property type="match status" value="1"/>
</dbReference>
<name>A0A0J5IMY5_9GAMM</name>
<sequence length="1152" mass="131720">MVSVNRYLGVLLSKGDLCNKLPDRLFFRFVLMVALLFLLSSFFSPANAAFSSDVPTRTDIQNQLNLLTERKEHTVEEKVSIADLEKALSFFDKIDWVKQESNILRKNQQEAPQKSRQVMTELESLRNNAEQNENEYKQVLGTLSLKQLESKLNNTLYSLQRAQENLANYNSQLIGLQTQPERAQNVLFRNVQRLQQIRNQLNNALTEQQESSRTQTELLLVEQFFLMQQNDLQRASLQANTQLQSLLQQQRDYTTFQIGQLERYVQFIQDVVSGKRLILSEEKAKEAQTQDGKNSHIQDNPLIQEEIDNNRELSERLVAATRDNNQLVQKNIRVKNYLDRVIQSERNLKEQIKVLRGSLLLSRILFQEQLKVPQDVLTKDLPTKIADLRLEQFEITQEREQLYQDNSYVADLLKDNHNRIENESPEMLEEVHNAINQILDVRRELLDQLNNQLGNQITHAINLQTDQQQLLDVTESLEQTLVQQIFWVNSNKPMNLAWLKSLPALVQGELSNLNIHLTLSGLIIGLKNSIHFVIPLLLVGLFLRWQTKGINEQLQKIADEVGQFRRDSQLHTPLALILTLIKTLPLAFIVLAVGYWYSKSGDDLGDLIWGFSRQLALFWIMFSCTYQILAKGGIGEQHFSLNKADCTLFRKNLARLSIAVLPILFWITLGVKHPLRLSDDVIGQCTVLICLFFVFLFVFPFCRQIWREKSAHMVRTIVVTALTFAPLILMVLMVSGYFYTTLRLAERWLYSLYLLFLWHISYQACLRGLGIAARGIAYRRAVARRQSLAKEGAEGEVIEEPPMALDRINQQSLRLTSMVLFLIFLGAFYWIWSDLVTVFSYLEGVNLWQYSTTTELGNVLKYVTLKDLALSIAMLVIAWVMMRNLPGLLEVLVLSRLQLQQGSSYAIKTTLTYLIIGVGGITALGTLGVSWNKLQWLAAALSVGLGFGLQEIFANFVSGLIILFERPVRIGDTVTIGTYSGSVSKIRIRATTITDFDRKEVIIPNRAFVTERLINWTLSDTVTRIIIKVGVAYGSDLDKVKEVLLKAANDNSRVMSEPGPQVYFMSFGASTLDHELRLYVRELGDRSRTVDEVNRSIDKLCRENDINIAFNQLEVYLHNGQGESLQEVDKHLNIGNRHSDGKFSSGDKPFLP</sequence>
<feature type="transmembrane region" description="Helical" evidence="9">
    <location>
        <begin position="714"/>
        <end position="738"/>
    </location>
</feature>
<comment type="subcellular location">
    <subcellularLocation>
        <location evidence="1">Cell membrane</location>
        <topology evidence="1">Multi-pass membrane protein</topology>
    </subcellularLocation>
</comment>
<dbReference type="Proteomes" id="UP000036277">
    <property type="component" value="Unassembled WGS sequence"/>
</dbReference>
<dbReference type="Pfam" id="PF12794">
    <property type="entry name" value="MscS_TM"/>
    <property type="match status" value="1"/>
</dbReference>
<organism evidence="15 16">
    <name type="scientific">Xenorhabdus khoisanae</name>
    <dbReference type="NCBI Taxonomy" id="880157"/>
    <lineage>
        <taxon>Bacteria</taxon>
        <taxon>Pseudomonadati</taxon>
        <taxon>Pseudomonadota</taxon>
        <taxon>Gammaproteobacteria</taxon>
        <taxon>Enterobacterales</taxon>
        <taxon>Morganellaceae</taxon>
        <taxon>Xenorhabdus</taxon>
    </lineage>
</organism>
<evidence type="ECO:0000256" key="7">
    <source>
        <dbReference type="ARBA" id="ARBA00023136"/>
    </source>
</evidence>
<evidence type="ECO:0000259" key="11">
    <source>
        <dbReference type="Pfam" id="PF12794"/>
    </source>
</evidence>
<dbReference type="InterPro" id="IPR023408">
    <property type="entry name" value="MscS_beta-dom_sf"/>
</dbReference>
<dbReference type="AlphaFoldDB" id="A0A0J5IMY5"/>
<dbReference type="FunFam" id="1.10.287.1260:FF:000002">
    <property type="entry name" value="Potassium efflux system KefA"/>
    <property type="match status" value="1"/>
</dbReference>
<feature type="domain" description="Mechanosensitive ion channel MscS" evidence="10">
    <location>
        <begin position="952"/>
        <end position="1017"/>
    </location>
</feature>
<keyword evidence="7 9" id="KW-0472">Membrane</keyword>
<evidence type="ECO:0000313" key="15">
    <source>
        <dbReference type="EMBL" id="KMJ44545.1"/>
    </source>
</evidence>
<evidence type="ECO:0000256" key="1">
    <source>
        <dbReference type="ARBA" id="ARBA00004651"/>
    </source>
</evidence>
<keyword evidence="8" id="KW-0175">Coiled coil</keyword>
<dbReference type="PANTHER" id="PTHR30347:SF1">
    <property type="entry name" value="MECHANOSENSITIVE CHANNEL MSCK"/>
    <property type="match status" value="1"/>
</dbReference>
<dbReference type="Gene3D" id="1.10.287.1260">
    <property type="match status" value="1"/>
</dbReference>
<feature type="transmembrane region" description="Helical" evidence="9">
    <location>
        <begin position="813"/>
        <end position="832"/>
    </location>
</feature>
<feature type="transmembrane region" description="Helical" evidence="9">
    <location>
        <begin position="868"/>
        <end position="889"/>
    </location>
</feature>
<evidence type="ECO:0000256" key="9">
    <source>
        <dbReference type="SAM" id="Phobius"/>
    </source>
</evidence>
<keyword evidence="6 9" id="KW-1133">Transmembrane helix</keyword>
<evidence type="ECO:0000256" key="6">
    <source>
        <dbReference type="ARBA" id="ARBA00022989"/>
    </source>
</evidence>
<evidence type="ECO:0008006" key="17">
    <source>
        <dbReference type="Google" id="ProtNLM"/>
    </source>
</evidence>
<comment type="caution">
    <text evidence="15">The sequence shown here is derived from an EMBL/GenBank/DDBJ whole genome shotgun (WGS) entry which is preliminary data.</text>
</comment>
<dbReference type="GO" id="GO:0005886">
    <property type="term" value="C:plasma membrane"/>
    <property type="evidence" value="ECO:0007669"/>
    <property type="project" value="UniProtKB-SubCell"/>
</dbReference>
<dbReference type="InterPro" id="IPR010920">
    <property type="entry name" value="LSM_dom_sf"/>
</dbReference>
<accession>A0A0J5IMY5</accession>
<keyword evidence="16" id="KW-1185">Reference proteome</keyword>
<feature type="transmembrane region" description="Helical" evidence="9">
    <location>
        <begin position="910"/>
        <end position="931"/>
    </location>
</feature>
<dbReference type="FunFam" id="3.30.70.100:FF:000015">
    <property type="entry name" value="Potassium efflux system KefA"/>
    <property type="match status" value="1"/>
</dbReference>
<evidence type="ECO:0000256" key="4">
    <source>
        <dbReference type="ARBA" id="ARBA00022692"/>
    </source>
</evidence>
<evidence type="ECO:0000259" key="14">
    <source>
        <dbReference type="Pfam" id="PF21088"/>
    </source>
</evidence>
<dbReference type="STRING" id="880157.AB204_13745"/>
<protein>
    <recommendedName>
        <fullName evidence="17">Mechanosensitive channel MscK</fullName>
    </recommendedName>
</protein>
<dbReference type="GO" id="GO:0009992">
    <property type="term" value="P:intracellular water homeostasis"/>
    <property type="evidence" value="ECO:0007669"/>
    <property type="project" value="TreeGrafter"/>
</dbReference>
<dbReference type="FunFam" id="2.30.30.60:FF:000001">
    <property type="entry name" value="MscS Mechanosensitive ion channel"/>
    <property type="match status" value="1"/>
</dbReference>
<dbReference type="Pfam" id="PF21082">
    <property type="entry name" value="MS_channel_3rd"/>
    <property type="match status" value="1"/>
</dbReference>
<feature type="transmembrane region" description="Helical" evidence="9">
    <location>
        <begin position="937"/>
        <end position="964"/>
    </location>
</feature>
<dbReference type="InterPro" id="IPR049142">
    <property type="entry name" value="MS_channel_1st"/>
</dbReference>
<proteinExistence type="inferred from homology"/>
<dbReference type="InterPro" id="IPR049278">
    <property type="entry name" value="MS_channel_C"/>
</dbReference>
<dbReference type="Gene3D" id="3.30.70.100">
    <property type="match status" value="1"/>
</dbReference>
<feature type="transmembrane region" description="Helical" evidence="9">
    <location>
        <begin position="750"/>
        <end position="770"/>
    </location>
</feature>
<dbReference type="Pfam" id="PF12795">
    <property type="entry name" value="MscS_porin"/>
    <property type="match status" value="1"/>
</dbReference>
<feature type="domain" description="Mechanosensitive ion channel MscS porin" evidence="12">
    <location>
        <begin position="63"/>
        <end position="304"/>
    </location>
</feature>
<evidence type="ECO:0000256" key="5">
    <source>
        <dbReference type="ARBA" id="ARBA00022729"/>
    </source>
</evidence>
<dbReference type="Gene3D" id="2.30.30.60">
    <property type="match status" value="1"/>
</dbReference>
<evidence type="ECO:0000256" key="8">
    <source>
        <dbReference type="SAM" id="Coils"/>
    </source>
</evidence>
<feature type="domain" description="Mechanosensitive ion channel MscS C-terminal" evidence="13">
    <location>
        <begin position="1027"/>
        <end position="1108"/>
    </location>
</feature>